<dbReference type="InterPro" id="IPR001451">
    <property type="entry name" value="Hexapep"/>
</dbReference>
<dbReference type="Proteomes" id="UP000073816">
    <property type="component" value="Chromosome"/>
</dbReference>
<dbReference type="RefSeq" id="WP_067549951.1">
    <property type="nucleotide sequence ID" value="NZ_CP012836.1"/>
</dbReference>
<dbReference type="SUPFAM" id="SSF51161">
    <property type="entry name" value="Trimeric LpxA-like enzymes"/>
    <property type="match status" value="1"/>
</dbReference>
<proteinExistence type="inferred from homology"/>
<dbReference type="Gene3D" id="2.160.10.10">
    <property type="entry name" value="Hexapeptide repeat proteins"/>
    <property type="match status" value="1"/>
</dbReference>
<dbReference type="AlphaFoldDB" id="A0A142ESB1"/>
<reference evidence="2 3" key="2">
    <citation type="journal article" date="2016" name="Genome Announc.">
        <title>Complete Genome Sequence of Algoriphagus sp. Strain M8-2, Isolated from a Brackish Lake.</title>
        <authorList>
            <person name="Muraguchi Y."/>
            <person name="Kushimoto K."/>
            <person name="Ohtsubo Y."/>
            <person name="Suzuki T."/>
            <person name="Dohra H."/>
            <person name="Kimbara K."/>
            <person name="Shintani M."/>
        </authorList>
    </citation>
    <scope>NUCLEOTIDE SEQUENCE [LARGE SCALE GENOMIC DNA]</scope>
    <source>
        <strain evidence="2 3">M8-2</strain>
    </source>
</reference>
<evidence type="ECO:0000313" key="3">
    <source>
        <dbReference type="Proteomes" id="UP000073816"/>
    </source>
</evidence>
<dbReference type="PANTHER" id="PTHR43300:SF7">
    <property type="entry name" value="UDP-N-ACETYLBACILLOSAMINE N-ACETYLTRANSFERASE"/>
    <property type="match status" value="1"/>
</dbReference>
<dbReference type="CDD" id="cd03360">
    <property type="entry name" value="LbH_AT_putative"/>
    <property type="match status" value="1"/>
</dbReference>
<dbReference type="PATRIC" id="fig|1727163.4.peg.3423"/>
<sequence>MEKLILLGHSNGGVPILIDQAFETFGIKNFLVVKNLDLPDISYPKGSFQVVHVNELDISLEAIKGYPVQFGVHNCPAKAIIYRHFLTRYGLDSSSYLSLIHSQAYVAPSAVLGAGAFVEPMVVISSLAELGFGVTIKRSASIGHHSKIGDFVCINPGAVLSGFVEVGEGTVIGSGAVISNNVKIGRRCLIGAGSVVTKDIPDGMIAFGNPCKPVRENDAWNGL</sequence>
<evidence type="ECO:0000313" key="2">
    <source>
        <dbReference type="EMBL" id="AMQ58016.1"/>
    </source>
</evidence>
<organism evidence="2 3">
    <name type="scientific">Algoriphagus sanaruensis</name>
    <dbReference type="NCBI Taxonomy" id="1727163"/>
    <lineage>
        <taxon>Bacteria</taxon>
        <taxon>Pseudomonadati</taxon>
        <taxon>Bacteroidota</taxon>
        <taxon>Cytophagia</taxon>
        <taxon>Cytophagales</taxon>
        <taxon>Cyclobacteriaceae</taxon>
        <taxon>Algoriphagus</taxon>
    </lineage>
</organism>
<dbReference type="InterPro" id="IPR011004">
    <property type="entry name" value="Trimer_LpxA-like_sf"/>
</dbReference>
<dbReference type="PANTHER" id="PTHR43300">
    <property type="entry name" value="ACETYLTRANSFERASE"/>
    <property type="match status" value="1"/>
</dbReference>
<dbReference type="InterPro" id="IPR050179">
    <property type="entry name" value="Trans_hexapeptide_repeat"/>
</dbReference>
<name>A0A142ESB1_9BACT</name>
<comment type="similarity">
    <text evidence="1">Belongs to the transferase hexapeptide repeat family.</text>
</comment>
<dbReference type="KEGG" id="alm:AO498_16305"/>
<evidence type="ECO:0000256" key="1">
    <source>
        <dbReference type="ARBA" id="ARBA00007274"/>
    </source>
</evidence>
<accession>A0A142ESB1</accession>
<dbReference type="EMBL" id="CP012836">
    <property type="protein sequence ID" value="AMQ58016.1"/>
    <property type="molecule type" value="Genomic_DNA"/>
</dbReference>
<evidence type="ECO:0008006" key="4">
    <source>
        <dbReference type="Google" id="ProtNLM"/>
    </source>
</evidence>
<keyword evidence="3" id="KW-1185">Reference proteome</keyword>
<dbReference type="InterPro" id="IPR020019">
    <property type="entry name" value="AcTrfase_PglD-like"/>
</dbReference>
<reference evidence="3" key="1">
    <citation type="submission" date="2015-09" db="EMBL/GenBank/DDBJ databases">
        <title>Complete sequence of Algoriphagus sp. M8-2.</title>
        <authorList>
            <person name="Shintani M."/>
        </authorList>
    </citation>
    <scope>NUCLEOTIDE SEQUENCE [LARGE SCALE GENOMIC DNA]</scope>
    <source>
        <strain evidence="3">M8-2</strain>
    </source>
</reference>
<dbReference type="Pfam" id="PF00132">
    <property type="entry name" value="Hexapep"/>
    <property type="match status" value="1"/>
</dbReference>
<protein>
    <recommendedName>
        <fullName evidence="4">Acetyltransferase</fullName>
    </recommendedName>
</protein>
<gene>
    <name evidence="2" type="ORF">AO498_16305</name>
</gene>
<dbReference type="STRING" id="1727163.AO498_16305"/>